<keyword evidence="6" id="KW-1185">Reference proteome</keyword>
<evidence type="ECO:0000313" key="6">
    <source>
        <dbReference type="Proteomes" id="UP001263371"/>
    </source>
</evidence>
<keyword evidence="3 5" id="KW-0067">ATP-binding</keyword>
<evidence type="ECO:0000313" key="5">
    <source>
        <dbReference type="EMBL" id="MDU0367632.1"/>
    </source>
</evidence>
<dbReference type="InterPro" id="IPR017871">
    <property type="entry name" value="ABC_transporter-like_CS"/>
</dbReference>
<evidence type="ECO:0000256" key="3">
    <source>
        <dbReference type="ARBA" id="ARBA00022840"/>
    </source>
</evidence>
<dbReference type="InterPro" id="IPR027417">
    <property type="entry name" value="P-loop_NTPase"/>
</dbReference>
<accession>A0ABU3T8H6</accession>
<organism evidence="5 6">
    <name type="scientific">Microbacterium galbum</name>
    <dbReference type="NCBI Taxonomy" id="3075994"/>
    <lineage>
        <taxon>Bacteria</taxon>
        <taxon>Bacillati</taxon>
        <taxon>Actinomycetota</taxon>
        <taxon>Actinomycetes</taxon>
        <taxon>Micrococcales</taxon>
        <taxon>Microbacteriaceae</taxon>
        <taxon>Microbacterium</taxon>
    </lineage>
</organism>
<dbReference type="PROSITE" id="PS50893">
    <property type="entry name" value="ABC_TRANSPORTER_2"/>
    <property type="match status" value="1"/>
</dbReference>
<dbReference type="Gene3D" id="3.40.50.300">
    <property type="entry name" value="P-loop containing nucleotide triphosphate hydrolases"/>
    <property type="match status" value="1"/>
</dbReference>
<evidence type="ECO:0000256" key="1">
    <source>
        <dbReference type="ARBA" id="ARBA00022448"/>
    </source>
</evidence>
<dbReference type="PROSITE" id="PS00211">
    <property type="entry name" value="ABC_TRANSPORTER_1"/>
    <property type="match status" value="1"/>
</dbReference>
<sequence>MSLILDDVGHEYETGRALFSAISVELIPGRTYAVVGPSGAGKSTLLNILSGNLEPTRGRVVRARSTTSNWVFQNPHGVPGRRALDHVALAFLARGDSRAEAEGKARDLLDQFALGSVAEERFRHLSGGEAQRLMLARAIAAAPGVLLVDEPTAQLDVRTAAVVNESLGRLAERGCIVVIATHDAGTRDSCTDVLDLAGYQS</sequence>
<reference evidence="5 6" key="1">
    <citation type="submission" date="2023-09" db="EMBL/GenBank/DDBJ databases">
        <title>Microbacterium fusihabitans sp. nov., Microbacterium phycihabitans sp. nov., and Microbacterium cervinum sp. nov., isolated from dried seaweeds of beach.</title>
        <authorList>
            <person name="Lee S.D."/>
        </authorList>
    </citation>
    <scope>NUCLEOTIDE SEQUENCE [LARGE SCALE GENOMIC DNA]</scope>
    <source>
        <strain evidence="5 6">KSW4-17</strain>
    </source>
</reference>
<feature type="domain" description="ABC transporter" evidence="4">
    <location>
        <begin position="3"/>
        <end position="197"/>
    </location>
</feature>
<dbReference type="SUPFAM" id="SSF52540">
    <property type="entry name" value="P-loop containing nucleoside triphosphate hydrolases"/>
    <property type="match status" value="1"/>
</dbReference>
<keyword evidence="1" id="KW-0813">Transport</keyword>
<dbReference type="SMART" id="SM00382">
    <property type="entry name" value="AAA"/>
    <property type="match status" value="1"/>
</dbReference>
<dbReference type="InterPro" id="IPR003439">
    <property type="entry name" value="ABC_transporter-like_ATP-bd"/>
</dbReference>
<dbReference type="Pfam" id="PF00005">
    <property type="entry name" value="ABC_tran"/>
    <property type="match status" value="1"/>
</dbReference>
<proteinExistence type="predicted"/>
<dbReference type="PANTHER" id="PTHR42788">
    <property type="entry name" value="TAURINE IMPORT ATP-BINDING PROTEIN-RELATED"/>
    <property type="match status" value="1"/>
</dbReference>
<dbReference type="GO" id="GO:0005524">
    <property type="term" value="F:ATP binding"/>
    <property type="evidence" value="ECO:0007669"/>
    <property type="project" value="UniProtKB-KW"/>
</dbReference>
<dbReference type="PANTHER" id="PTHR42788:SF13">
    <property type="entry name" value="ALIPHATIC SULFONATES IMPORT ATP-BINDING PROTEIN SSUB"/>
    <property type="match status" value="1"/>
</dbReference>
<comment type="caution">
    <text evidence="5">The sequence shown here is derived from an EMBL/GenBank/DDBJ whole genome shotgun (WGS) entry which is preliminary data.</text>
</comment>
<evidence type="ECO:0000256" key="2">
    <source>
        <dbReference type="ARBA" id="ARBA00022741"/>
    </source>
</evidence>
<protein>
    <submittedName>
        <fullName evidence="5">ATP-binding cassette domain-containing protein</fullName>
    </submittedName>
</protein>
<gene>
    <name evidence="5" type="ORF">RWH45_10420</name>
</gene>
<dbReference type="EMBL" id="JAWDIS010000002">
    <property type="protein sequence ID" value="MDU0367632.1"/>
    <property type="molecule type" value="Genomic_DNA"/>
</dbReference>
<evidence type="ECO:0000259" key="4">
    <source>
        <dbReference type="PROSITE" id="PS50893"/>
    </source>
</evidence>
<dbReference type="Proteomes" id="UP001263371">
    <property type="component" value="Unassembled WGS sequence"/>
</dbReference>
<keyword evidence="2" id="KW-0547">Nucleotide-binding</keyword>
<dbReference type="InterPro" id="IPR050166">
    <property type="entry name" value="ABC_transporter_ATP-bind"/>
</dbReference>
<name>A0ABU3T8H6_9MICO</name>
<dbReference type="RefSeq" id="WP_315994834.1">
    <property type="nucleotide sequence ID" value="NZ_JAWDIS010000002.1"/>
</dbReference>
<dbReference type="InterPro" id="IPR003593">
    <property type="entry name" value="AAA+_ATPase"/>
</dbReference>